<protein>
    <submittedName>
        <fullName evidence="4">Glycoside hydrolase, family 42, N-terminal domain protein</fullName>
    </submittedName>
</protein>
<sequence>MDEAFKFLLGVNYWPRLYNVKMWKEWDEESLKKDIEKMKELGVRVVRIFLRDIDFADERGIPIEESLQKLQRFLDLLHEKNLQAFVTLLVGHMSGKNFPIPWTSFDSLYTPSSVEKTATFARKIAERLASHPALAGWILSNELSLVKRATTREDALRLLEAFTKTMKSVDPNHIVSSGDIPDSFMQETPNVRHLVDYVGPHLYLYDTDLVRLGYFYGAMLELFSNAGDLPVILEEFGFSTLQFSEESHARFVEEILYTSLAHEASGAFIWCFSDFTEESGEPYDWRPLELGFGLLKKDGSEKLAADSYRNFSHVVERIEKLGLHSKYKRLSSTFVVYPFYLFRDYEFIWYKESLGFWESIKPHLMSYSLLSASSVPSRMVYELDLKKILKSAKLVVLPSVVATLASTWRNLLEYVELGGTLYSSVIRGAGAFKALHDAPTHLWNELFGVENVLEAGSMGRKIFGVVKLKFVRKFGNLSEGDELLLKVPESIYTFKAQSTDSDVIALDDEGEPVIFFSRRGRGKTILSLIPIEVILQAQENAQWHEGTIFYEQLAFVSEVERRYASKDPRVELQVYTGEKDDLLIVINHSNENVETSITSATRIVEAQVIGGKARLLPESKREMRAVFPPKSGSIIRVVKT</sequence>
<dbReference type="Gene3D" id="3.40.50.880">
    <property type="match status" value="1"/>
</dbReference>
<dbReference type="InterPro" id="IPR029062">
    <property type="entry name" value="Class_I_gatase-like"/>
</dbReference>
<dbReference type="InterPro" id="IPR001547">
    <property type="entry name" value="Glyco_hydro_5"/>
</dbReference>
<dbReference type="GO" id="GO:0000272">
    <property type="term" value="P:polysaccharide catabolic process"/>
    <property type="evidence" value="ECO:0007669"/>
    <property type="project" value="InterPro"/>
</dbReference>
<keyword evidence="5" id="KW-1185">Reference proteome</keyword>
<keyword evidence="1 4" id="KW-0378">Hydrolase</keyword>
<evidence type="ECO:0000313" key="5">
    <source>
        <dbReference type="Proteomes" id="UP000000641"/>
    </source>
</evidence>
<dbReference type="Pfam" id="PF00150">
    <property type="entry name" value="Cellulase"/>
    <property type="match status" value="1"/>
</dbReference>
<evidence type="ECO:0000256" key="1">
    <source>
        <dbReference type="ARBA" id="ARBA00022801"/>
    </source>
</evidence>
<dbReference type="EnsemblBacteria" id="ABL79067">
    <property type="protein sequence ID" value="ABL79067"/>
    <property type="gene ID" value="Tpen_1672"/>
</dbReference>
<dbReference type="STRING" id="368408.Tpen_1672"/>
<dbReference type="CAZy" id="GH5">
    <property type="family name" value="Glycoside Hydrolase Family 5"/>
</dbReference>
<reference evidence="5" key="1">
    <citation type="journal article" date="2008" name="J. Bacteriol.">
        <title>Genome sequence of Thermofilum pendens reveals an exceptional loss of biosynthetic pathways without genome reduction.</title>
        <authorList>
            <person name="Anderson I."/>
            <person name="Rodriguez J."/>
            <person name="Susanti D."/>
            <person name="Porat I."/>
            <person name="Reich C."/>
            <person name="Ulrich L.E."/>
            <person name="Elkins J.G."/>
            <person name="Mavromatis K."/>
            <person name="Lykidis A."/>
            <person name="Kim E."/>
            <person name="Thompson L.S."/>
            <person name="Nolan M."/>
            <person name="Land M."/>
            <person name="Copeland A."/>
            <person name="Lapidus A."/>
            <person name="Lucas S."/>
            <person name="Detter C."/>
            <person name="Zhulin I.B."/>
            <person name="Olsen G.J."/>
            <person name="Whitman W."/>
            <person name="Mukhopadhyay B."/>
            <person name="Bristow J."/>
            <person name="Kyrpides N."/>
        </authorList>
    </citation>
    <scope>NUCLEOTIDE SEQUENCE [LARGE SCALE GENOMIC DNA]</scope>
    <source>
        <strain evidence="5">DSM 2475 / Hrk 5</strain>
    </source>
</reference>
<dbReference type="GO" id="GO:0004553">
    <property type="term" value="F:hydrolase activity, hydrolyzing O-glycosyl compounds"/>
    <property type="evidence" value="ECO:0007669"/>
    <property type="project" value="InterPro"/>
</dbReference>
<dbReference type="HOGENOM" id="CLU_429428_0_0_2"/>
<dbReference type="SUPFAM" id="SSF51445">
    <property type="entry name" value="(Trans)glycosidases"/>
    <property type="match status" value="1"/>
</dbReference>
<feature type="domain" description="Glycoside hydrolase family 5" evidence="3">
    <location>
        <begin position="26"/>
        <end position="273"/>
    </location>
</feature>
<dbReference type="AlphaFoldDB" id="A1S0T7"/>
<evidence type="ECO:0000256" key="2">
    <source>
        <dbReference type="ARBA" id="ARBA00023295"/>
    </source>
</evidence>
<name>A1S0T7_THEPD</name>
<dbReference type="Proteomes" id="UP000000641">
    <property type="component" value="Chromosome"/>
</dbReference>
<dbReference type="Gene3D" id="3.20.20.80">
    <property type="entry name" value="Glycosidases"/>
    <property type="match status" value="1"/>
</dbReference>
<evidence type="ECO:0000259" key="3">
    <source>
        <dbReference type="Pfam" id="PF00150"/>
    </source>
</evidence>
<accession>A1S0T7</accession>
<keyword evidence="2" id="KW-0326">Glycosidase</keyword>
<dbReference type="KEGG" id="tpe:Tpen_1672"/>
<evidence type="ECO:0000313" key="4">
    <source>
        <dbReference type="EMBL" id="ABL79067.1"/>
    </source>
</evidence>
<dbReference type="eggNOG" id="arCOG05411">
    <property type="taxonomic scope" value="Archaea"/>
</dbReference>
<dbReference type="InterPro" id="IPR017853">
    <property type="entry name" value="GH"/>
</dbReference>
<organism evidence="4 5">
    <name type="scientific">Thermofilum pendens (strain DSM 2475 / Hrk 5)</name>
    <dbReference type="NCBI Taxonomy" id="368408"/>
    <lineage>
        <taxon>Archaea</taxon>
        <taxon>Thermoproteota</taxon>
        <taxon>Thermoprotei</taxon>
        <taxon>Thermofilales</taxon>
        <taxon>Thermofilaceae</taxon>
        <taxon>Thermofilum</taxon>
    </lineage>
</organism>
<gene>
    <name evidence="4" type="ordered locus">Tpen_1672</name>
</gene>
<proteinExistence type="predicted"/>
<dbReference type="EMBL" id="CP000505">
    <property type="protein sequence ID" value="ABL79067.1"/>
    <property type="molecule type" value="Genomic_DNA"/>
</dbReference>